<evidence type="ECO:0000256" key="3">
    <source>
        <dbReference type="ARBA" id="ARBA00022679"/>
    </source>
</evidence>
<keyword evidence="3" id="KW-0808">Transferase</keyword>
<comment type="caution">
    <text evidence="14">The sequence shown here is derived from an EMBL/GenBank/DDBJ whole genome shotgun (WGS) entry which is preliminary data.</text>
</comment>
<evidence type="ECO:0000256" key="6">
    <source>
        <dbReference type="ARBA" id="ARBA00022989"/>
    </source>
</evidence>
<gene>
    <name evidence="14" type="ORF">ACFSDX_14160</name>
</gene>
<comment type="pathway">
    <text evidence="9">Carotenoid biosynthesis; staphyloxanthin biosynthesis; staphyloxanthin from farnesyl diphosphate: step 5/5.</text>
</comment>
<dbReference type="Pfam" id="PF18927">
    <property type="entry name" value="CrtO"/>
    <property type="match status" value="1"/>
</dbReference>
<evidence type="ECO:0000313" key="14">
    <source>
        <dbReference type="EMBL" id="MFD1873586.1"/>
    </source>
</evidence>
<feature type="transmembrane region" description="Helical" evidence="13">
    <location>
        <begin position="125"/>
        <end position="142"/>
    </location>
</feature>
<evidence type="ECO:0000256" key="12">
    <source>
        <dbReference type="ARBA" id="ARBA00025324"/>
    </source>
</evidence>
<evidence type="ECO:0000256" key="11">
    <source>
        <dbReference type="ARBA" id="ARBA00023667"/>
    </source>
</evidence>
<accession>A0ABW4QVH5</accession>
<sequence>MPASNFKRGVPSAAVVACYNAVPSVLWSGLALGPLVVCCYRYVEWGLVALSLSAYAWPAAWLRRLQLARRVQVYQRLGVPRVGYVTQQGALVNKLLRRRYPGYRALVGRRAVARLLSTTYQQERFHWAGLVFFLAISLYVGAAGQLGWALGLALLNVGYNLYPIWLQQYLRVRLGH</sequence>
<reference evidence="15" key="1">
    <citation type="journal article" date="2019" name="Int. J. Syst. Evol. Microbiol.">
        <title>The Global Catalogue of Microorganisms (GCM) 10K type strain sequencing project: providing services to taxonomists for standard genome sequencing and annotation.</title>
        <authorList>
            <consortium name="The Broad Institute Genomics Platform"/>
            <consortium name="The Broad Institute Genome Sequencing Center for Infectious Disease"/>
            <person name="Wu L."/>
            <person name="Ma J."/>
        </authorList>
    </citation>
    <scope>NUCLEOTIDE SEQUENCE [LARGE SCALE GENOMIC DNA]</scope>
    <source>
        <strain evidence="15">CGMCC 1.15795</strain>
    </source>
</reference>
<evidence type="ECO:0000256" key="7">
    <source>
        <dbReference type="ARBA" id="ARBA00023136"/>
    </source>
</evidence>
<evidence type="ECO:0000256" key="9">
    <source>
        <dbReference type="ARBA" id="ARBA00023588"/>
    </source>
</evidence>
<comment type="subcellular location">
    <subcellularLocation>
        <location evidence="1">Cell membrane</location>
        <topology evidence="1">Single-pass membrane protein</topology>
    </subcellularLocation>
</comment>
<dbReference type="EMBL" id="JBHUFD010000005">
    <property type="protein sequence ID" value="MFD1873586.1"/>
    <property type="molecule type" value="Genomic_DNA"/>
</dbReference>
<name>A0ABW4QVH5_9BACT</name>
<dbReference type="InterPro" id="IPR044021">
    <property type="entry name" value="CrtO"/>
</dbReference>
<evidence type="ECO:0000256" key="1">
    <source>
        <dbReference type="ARBA" id="ARBA00004162"/>
    </source>
</evidence>
<keyword evidence="5" id="KW-0732">Signal</keyword>
<dbReference type="RefSeq" id="WP_382314599.1">
    <property type="nucleotide sequence ID" value="NZ_JBHUFD010000005.1"/>
</dbReference>
<keyword evidence="7 13" id="KW-0472">Membrane</keyword>
<keyword evidence="6 13" id="KW-1133">Transmembrane helix</keyword>
<evidence type="ECO:0000256" key="10">
    <source>
        <dbReference type="ARBA" id="ARBA00023603"/>
    </source>
</evidence>
<keyword evidence="15" id="KW-1185">Reference proteome</keyword>
<keyword evidence="4 13" id="KW-0812">Transmembrane</keyword>
<proteinExistence type="inferred from homology"/>
<evidence type="ECO:0000256" key="5">
    <source>
        <dbReference type="ARBA" id="ARBA00022729"/>
    </source>
</evidence>
<feature type="transmembrane region" description="Helical" evidence="13">
    <location>
        <begin position="42"/>
        <end position="62"/>
    </location>
</feature>
<evidence type="ECO:0000256" key="8">
    <source>
        <dbReference type="ARBA" id="ARBA00023315"/>
    </source>
</evidence>
<keyword evidence="2" id="KW-1003">Cell membrane</keyword>
<evidence type="ECO:0000256" key="13">
    <source>
        <dbReference type="SAM" id="Phobius"/>
    </source>
</evidence>
<dbReference type="Proteomes" id="UP001597197">
    <property type="component" value="Unassembled WGS sequence"/>
</dbReference>
<evidence type="ECO:0000256" key="2">
    <source>
        <dbReference type="ARBA" id="ARBA00022475"/>
    </source>
</evidence>
<comment type="similarity">
    <text evidence="10">Belongs to the acyltransferase CrtO family.</text>
</comment>
<evidence type="ECO:0000256" key="4">
    <source>
        <dbReference type="ARBA" id="ARBA00022692"/>
    </source>
</evidence>
<protein>
    <recommendedName>
        <fullName evidence="11">Glycosyl-4,4'-diaponeurosporenoate acyltransferase</fullName>
    </recommendedName>
</protein>
<feature type="transmembrane region" description="Helical" evidence="13">
    <location>
        <begin position="12"/>
        <end position="36"/>
    </location>
</feature>
<comment type="function">
    <text evidence="12">Catalyzes the acylation of glycosyl-4,4'-diaponeurosporenoate, i.e. the esterification of glucose at the C6'' position with the carboxyl group of the C(15) fatty acid 12-methyltetradecanoic acid, to yield staphyloxanthin. This is the last step in the biosynthesis of this orange pigment, present in most staphylococci strains.</text>
</comment>
<organism evidence="14 15">
    <name type="scientific">Hymenobacter bucti</name>
    <dbReference type="NCBI Taxonomy" id="1844114"/>
    <lineage>
        <taxon>Bacteria</taxon>
        <taxon>Pseudomonadati</taxon>
        <taxon>Bacteroidota</taxon>
        <taxon>Cytophagia</taxon>
        <taxon>Cytophagales</taxon>
        <taxon>Hymenobacteraceae</taxon>
        <taxon>Hymenobacter</taxon>
    </lineage>
</organism>
<evidence type="ECO:0000313" key="15">
    <source>
        <dbReference type="Proteomes" id="UP001597197"/>
    </source>
</evidence>
<keyword evidence="8" id="KW-0012">Acyltransferase</keyword>